<keyword evidence="3 7" id="KW-0853">WD repeat</keyword>
<dbReference type="Pfam" id="PF00400">
    <property type="entry name" value="WD40"/>
    <property type="match status" value="2"/>
</dbReference>
<evidence type="ECO:0000256" key="6">
    <source>
        <dbReference type="ARBA" id="ARBA00038255"/>
    </source>
</evidence>
<dbReference type="PANTHER" id="PTHR14344">
    <property type="entry name" value="WD REPEAT PROTEIN"/>
    <property type="match status" value="1"/>
</dbReference>
<name>A0ABR4I4N6_9EURO</name>
<comment type="caution">
    <text evidence="8">The sequence shown here is derived from an EMBL/GenBank/DDBJ whole genome shotgun (WGS) entry which is preliminary data.</text>
</comment>
<keyword evidence="5" id="KW-0677">Repeat</keyword>
<comment type="subcellular location">
    <subcellularLocation>
        <location evidence="1">Cytoplasm</location>
    </subcellularLocation>
</comment>
<evidence type="ECO:0000256" key="5">
    <source>
        <dbReference type="ARBA" id="ARBA00022737"/>
    </source>
</evidence>
<evidence type="ECO:0000256" key="7">
    <source>
        <dbReference type="PROSITE-ProRule" id="PRU00221"/>
    </source>
</evidence>
<dbReference type="Gene3D" id="2.130.10.10">
    <property type="entry name" value="YVTN repeat-like/Quinoprotein amine dehydrogenase"/>
    <property type="match status" value="3"/>
</dbReference>
<keyword evidence="4" id="KW-0819">tRNA processing</keyword>
<organism evidence="8 9">
    <name type="scientific">Aspergillus cavernicola</name>
    <dbReference type="NCBI Taxonomy" id="176166"/>
    <lineage>
        <taxon>Eukaryota</taxon>
        <taxon>Fungi</taxon>
        <taxon>Dikarya</taxon>
        <taxon>Ascomycota</taxon>
        <taxon>Pezizomycotina</taxon>
        <taxon>Eurotiomycetes</taxon>
        <taxon>Eurotiomycetidae</taxon>
        <taxon>Eurotiales</taxon>
        <taxon>Aspergillaceae</taxon>
        <taxon>Aspergillus</taxon>
        <taxon>Aspergillus subgen. Nidulantes</taxon>
    </lineage>
</organism>
<gene>
    <name evidence="8" type="ORF">BDW59DRAFT_149388</name>
</gene>
<evidence type="ECO:0000256" key="2">
    <source>
        <dbReference type="ARBA" id="ARBA00022490"/>
    </source>
</evidence>
<keyword evidence="9" id="KW-1185">Reference proteome</keyword>
<accession>A0ABR4I4N6</accession>
<dbReference type="PANTHER" id="PTHR14344:SF3">
    <property type="entry name" value="WD REPEAT-CONTAINING PROTEIN 6"/>
    <property type="match status" value="1"/>
</dbReference>
<evidence type="ECO:0000313" key="8">
    <source>
        <dbReference type="EMBL" id="KAL2822727.1"/>
    </source>
</evidence>
<evidence type="ECO:0000313" key="9">
    <source>
        <dbReference type="Proteomes" id="UP001610335"/>
    </source>
</evidence>
<sequence length="1158" mass="126597">MSSSLEHIDACLPVTTLKALVFGDTRLVLLGQGPYARLVEEESGIVLAYSRIFQRNNIHGFAILHRSELESGRDYVQLLAWGDRSLRLIDLSCLRDGPFRDPVASLVPASAEFYASDWVLAGCAPSTTQESSTAYLVTAHNAVLGLTVVNEPSSKYEKAIHLQQLVVGVKSILYSADIIPISPTNLLVAAGTVFGEIIVWSCFIRGNEGSVADVVSSIHHFFTGHEGSIFDVQISPEIANLHGDLPGRLLASCSDDRTIRIWDISGCEHATPDAPSAYSTDGFELRCTGFGHVKDGMQLKSESCVANAFGHGARIWGIHFLATQPSKGKICLVSRGEDAHCLVWDLSWESSLSQKSEFKLANTCSLRNHNGKHVWSLGLSTIGTETTVYTGGADGAVRTFKLIQESGKVVCPNRTTHITGATASEGTGDTVDVSLKAFAFVSPECFLATTTLGEIQIGWVKSPNSFDRRIALETVSFEEDLRGYAIIAGFPHQGVALIGNQQGIIRFYDHGARSLTQVTEVGQRPVGLHALDYHPETSDSPAMVSFLTTYVNPDTADLFHIYLGPAESRVEKVTLHVPQGFDIACASLINNNDYLALGSRYGSLVVYNMGKTGPLQSLLKVNRLHSKDGVTRIIPFSSFSPAASTQSPYFLTCGRDGNYRVNTLEVSEGSEESVSVRTVHSPTTLSFKIEGAYINTSSQELMLYGFQGMDFLVWNESTQFETARIHCGGAHRRWAFHPSTERPSEALLIWAQAGFKAFHINSHMTRSIRAGAHGREIKTLGTFQPAGGKSPLFVTGSEDTTLRIFTSKSPRTEGPWGALECIRVLTTHDSAPQHIGWSKNGKFMFTSSAMEDFYVWKISSIPVFGLTAALTGWCPKSQPKSELRVTCFDILDVEDAEAEAGFLLCLTYSNSTIKVFHLSCADEDGHFTLLASGTYTSNCLTQTRFLRTPFSLCLITTSTDGHFTLWDLTPILEPFYTLTPTLRLTRSLRALSIIEDNIACENRHQIHSNSIKSIDLVQLSDTATLIIAGGDDNAVTLSLLHTDLKDVEMSGRAATINIPDAHTASVNAVKVIEPSIFKDDGNMRLSFVSSGNDHRVKIWQVVIDMTDRPTLDGIQVQKVLDRYSPVADISSLDVVRDEGEIKLLVCGVGMEYFNVDLQ</sequence>
<dbReference type="InterPro" id="IPR019775">
    <property type="entry name" value="WD40_repeat_CS"/>
</dbReference>
<dbReference type="Proteomes" id="UP001610335">
    <property type="component" value="Unassembled WGS sequence"/>
</dbReference>
<comment type="similarity">
    <text evidence="6">Belongs to the WD repeat WDR6 family.</text>
</comment>
<evidence type="ECO:0000256" key="4">
    <source>
        <dbReference type="ARBA" id="ARBA00022694"/>
    </source>
</evidence>
<dbReference type="InterPro" id="IPR001680">
    <property type="entry name" value="WD40_rpt"/>
</dbReference>
<dbReference type="SUPFAM" id="SSF50978">
    <property type="entry name" value="WD40 repeat-like"/>
    <property type="match status" value="2"/>
</dbReference>
<dbReference type="InterPro" id="IPR036322">
    <property type="entry name" value="WD40_repeat_dom_sf"/>
</dbReference>
<dbReference type="EMBL" id="JBFXLS010000057">
    <property type="protein sequence ID" value="KAL2822727.1"/>
    <property type="molecule type" value="Genomic_DNA"/>
</dbReference>
<dbReference type="InterPro" id="IPR051973">
    <property type="entry name" value="tRNA_Anticodon_Mtase-Reg"/>
</dbReference>
<evidence type="ECO:0000256" key="3">
    <source>
        <dbReference type="ARBA" id="ARBA00022574"/>
    </source>
</evidence>
<evidence type="ECO:0000256" key="1">
    <source>
        <dbReference type="ARBA" id="ARBA00004496"/>
    </source>
</evidence>
<dbReference type="SMART" id="SM00320">
    <property type="entry name" value="WD40"/>
    <property type="match status" value="8"/>
</dbReference>
<dbReference type="InterPro" id="IPR015943">
    <property type="entry name" value="WD40/YVTN_repeat-like_dom_sf"/>
</dbReference>
<reference evidence="8 9" key="1">
    <citation type="submission" date="2024-07" db="EMBL/GenBank/DDBJ databases">
        <title>Section-level genome sequencing and comparative genomics of Aspergillus sections Usti and Cavernicolus.</title>
        <authorList>
            <consortium name="Lawrence Berkeley National Laboratory"/>
            <person name="Nybo J.L."/>
            <person name="Vesth T.C."/>
            <person name="Theobald S."/>
            <person name="Frisvad J.C."/>
            <person name="Larsen T.O."/>
            <person name="Kjaerboelling I."/>
            <person name="Rothschild-Mancinelli K."/>
            <person name="Lyhne E.K."/>
            <person name="Kogle M.E."/>
            <person name="Barry K."/>
            <person name="Clum A."/>
            <person name="Na H."/>
            <person name="Ledsgaard L."/>
            <person name="Lin J."/>
            <person name="Lipzen A."/>
            <person name="Kuo A."/>
            <person name="Riley R."/>
            <person name="Mondo S."/>
            <person name="LaButti K."/>
            <person name="Haridas S."/>
            <person name="Pangalinan J."/>
            <person name="Salamov A.A."/>
            <person name="Simmons B.A."/>
            <person name="Magnuson J.K."/>
            <person name="Chen J."/>
            <person name="Drula E."/>
            <person name="Henrissat B."/>
            <person name="Wiebenga A."/>
            <person name="Lubbers R.J."/>
            <person name="Gomes A.C."/>
            <person name="Makela M.R."/>
            <person name="Stajich J."/>
            <person name="Grigoriev I.V."/>
            <person name="Mortensen U.H."/>
            <person name="De vries R.P."/>
            <person name="Baker S.E."/>
            <person name="Andersen M.R."/>
        </authorList>
    </citation>
    <scope>NUCLEOTIDE SEQUENCE [LARGE SCALE GENOMIC DNA]</scope>
    <source>
        <strain evidence="8 9">CBS 600.67</strain>
    </source>
</reference>
<dbReference type="PROSITE" id="PS50294">
    <property type="entry name" value="WD_REPEATS_REGION"/>
    <property type="match status" value="1"/>
</dbReference>
<dbReference type="PROSITE" id="PS00678">
    <property type="entry name" value="WD_REPEATS_1"/>
    <property type="match status" value="1"/>
</dbReference>
<keyword evidence="2" id="KW-0963">Cytoplasm</keyword>
<dbReference type="PROSITE" id="PS50082">
    <property type="entry name" value="WD_REPEATS_2"/>
    <property type="match status" value="1"/>
</dbReference>
<feature type="repeat" description="WD" evidence="7">
    <location>
        <begin position="222"/>
        <end position="265"/>
    </location>
</feature>
<proteinExistence type="inferred from homology"/>
<protein>
    <submittedName>
        <fullName evidence="8">WD40-repeat-containing domain protein</fullName>
    </submittedName>
</protein>